<accession>A0A9X5FFT9</accession>
<name>A0A9X5FFT9_9MICO</name>
<dbReference type="RefSeq" id="WP_168447031.1">
    <property type="nucleotide sequence ID" value="NZ_JAAXOW010000002.1"/>
</dbReference>
<dbReference type="EMBL" id="JAAXOW010000002">
    <property type="protein sequence ID" value="NKX93316.1"/>
    <property type="molecule type" value="Genomic_DNA"/>
</dbReference>
<evidence type="ECO:0000256" key="1">
    <source>
        <dbReference type="SAM" id="MobiDB-lite"/>
    </source>
</evidence>
<evidence type="ECO:0000313" key="2">
    <source>
        <dbReference type="EMBL" id="NKX93316.1"/>
    </source>
</evidence>
<feature type="region of interest" description="Disordered" evidence="1">
    <location>
        <begin position="48"/>
        <end position="73"/>
    </location>
</feature>
<reference evidence="2 3" key="1">
    <citation type="submission" date="2020-04" db="EMBL/GenBank/DDBJ databases">
        <title>MicrobeNet Type strains.</title>
        <authorList>
            <person name="Nicholson A.C."/>
        </authorList>
    </citation>
    <scope>NUCLEOTIDE SEQUENCE [LARGE SCALE GENOMIC DNA]</scope>
    <source>
        <strain evidence="2 3">ATCC BAA-789</strain>
    </source>
</reference>
<evidence type="ECO:0000313" key="3">
    <source>
        <dbReference type="Proteomes" id="UP000774283"/>
    </source>
</evidence>
<proteinExistence type="predicted"/>
<protein>
    <submittedName>
        <fullName evidence="2">Uncharacterized protein</fullName>
    </submittedName>
</protein>
<keyword evidence="3" id="KW-1185">Reference proteome</keyword>
<gene>
    <name evidence="2" type="ORF">HF995_08555</name>
</gene>
<sequence length="73" mass="7936">MAENTDPADVAAAELAAHPEFAEVPVIEADETVPPRPEEEIADVVRSVPDHREAFKHRGATERAEPRPSSSHV</sequence>
<dbReference type="AlphaFoldDB" id="A0A9X5FFT9"/>
<dbReference type="Proteomes" id="UP000774283">
    <property type="component" value="Unassembled WGS sequence"/>
</dbReference>
<comment type="caution">
    <text evidence="2">The sequence shown here is derived from an EMBL/GenBank/DDBJ whole genome shotgun (WGS) entry which is preliminary data.</text>
</comment>
<organism evidence="2 3">
    <name type="scientific">Sanguibacter hominis ATCC BAA-789</name>
    <dbReference type="NCBI Taxonomy" id="1312740"/>
    <lineage>
        <taxon>Bacteria</taxon>
        <taxon>Bacillati</taxon>
        <taxon>Actinomycetota</taxon>
        <taxon>Actinomycetes</taxon>
        <taxon>Micrococcales</taxon>
        <taxon>Sanguibacteraceae</taxon>
        <taxon>Sanguibacter</taxon>
    </lineage>
</organism>